<dbReference type="PANTHER" id="PTHR21015:SF22">
    <property type="entry name" value="GLYCOSYLTRANSFERASE"/>
    <property type="match status" value="1"/>
</dbReference>
<dbReference type="GO" id="GO:0005975">
    <property type="term" value="P:carbohydrate metabolic process"/>
    <property type="evidence" value="ECO:0007669"/>
    <property type="project" value="InterPro"/>
</dbReference>
<keyword evidence="5 10" id="KW-0133">Cell shape</keyword>
<feature type="domain" description="Glycosyltransferase family 28 N-terminal" evidence="12">
    <location>
        <begin position="6"/>
        <end position="142"/>
    </location>
</feature>
<dbReference type="InterPro" id="IPR006009">
    <property type="entry name" value="GlcNAc_MurG"/>
</dbReference>
<comment type="caution">
    <text evidence="14">The sequence shown here is derived from an EMBL/GenBank/DDBJ whole genome shotgun (WGS) entry which is preliminary data.</text>
</comment>
<keyword evidence="1 10" id="KW-1003">Cell membrane</keyword>
<evidence type="ECO:0000256" key="4">
    <source>
        <dbReference type="ARBA" id="ARBA00022679"/>
    </source>
</evidence>
<evidence type="ECO:0000256" key="6">
    <source>
        <dbReference type="ARBA" id="ARBA00022984"/>
    </source>
</evidence>
<evidence type="ECO:0000256" key="10">
    <source>
        <dbReference type="HAMAP-Rule" id="MF_00033"/>
    </source>
</evidence>
<dbReference type="Pfam" id="PF04101">
    <property type="entry name" value="Glyco_tran_28_C"/>
    <property type="match status" value="1"/>
</dbReference>
<accession>A0A1F4UQ93</accession>
<sequence>MKVVITGGHHTSAIPVIKEFRKTPEVQIFWFGHKYSIARDKNPTLEYREITALGVPFYDLKAGKLYRTTNIIRLLKIPFGFFQSLYLLKKVRPNVILSFGGYLAAPVVFAGWFLGIPSITHEQTVVTGYANKFVAKFTKKVLVTWEESKKYFPGKNVVTVGLPLRKEIFEQETNKLNLNPDLPTIYITAGKTGSHTLNKAVLEVLSELLSVSNVIHQCGDTSIFNDYQKLLKKSEAITAPGKYNLKSFVMEDEIGEIFAKTDLVVGRSGAHTIYELLALEKPAILIPLPAVSHNEQFENAALLYKAGLARILEQKDLSPKSLVTTVKLALENLDQMKLRDRKIKENMISDSAERIVNEVLSIVKK</sequence>
<evidence type="ECO:0000259" key="12">
    <source>
        <dbReference type="Pfam" id="PF03033"/>
    </source>
</evidence>
<evidence type="ECO:0000256" key="7">
    <source>
        <dbReference type="ARBA" id="ARBA00023136"/>
    </source>
</evidence>
<comment type="pathway">
    <text evidence="10">Cell wall biogenesis; peptidoglycan biosynthesis.</text>
</comment>
<keyword evidence="4 10" id="KW-0808">Transferase</keyword>
<keyword evidence="6 10" id="KW-0573">Peptidoglycan synthesis</keyword>
<dbReference type="GO" id="GO:0071555">
    <property type="term" value="P:cell wall organization"/>
    <property type="evidence" value="ECO:0007669"/>
    <property type="project" value="UniProtKB-KW"/>
</dbReference>
<keyword evidence="2 10" id="KW-0132">Cell division</keyword>
<dbReference type="Gene3D" id="3.40.50.2000">
    <property type="entry name" value="Glycogen Phosphorylase B"/>
    <property type="match status" value="2"/>
</dbReference>
<evidence type="ECO:0000256" key="3">
    <source>
        <dbReference type="ARBA" id="ARBA00022676"/>
    </source>
</evidence>
<dbReference type="GO" id="GO:0009252">
    <property type="term" value="P:peptidoglycan biosynthetic process"/>
    <property type="evidence" value="ECO:0007669"/>
    <property type="project" value="UniProtKB-UniRule"/>
</dbReference>
<evidence type="ECO:0000256" key="9">
    <source>
        <dbReference type="ARBA" id="ARBA00023316"/>
    </source>
</evidence>
<keyword evidence="8 10" id="KW-0131">Cell cycle</keyword>
<dbReference type="GO" id="GO:0050511">
    <property type="term" value="F:undecaprenyldiphospho-muramoylpentapeptide beta-N-acetylglucosaminyltransferase activity"/>
    <property type="evidence" value="ECO:0007669"/>
    <property type="project" value="UniProtKB-UniRule"/>
</dbReference>
<keyword evidence="11" id="KW-1133">Transmembrane helix</keyword>
<dbReference type="CDD" id="cd03785">
    <property type="entry name" value="GT28_MurG"/>
    <property type="match status" value="1"/>
</dbReference>
<feature type="transmembrane region" description="Helical" evidence="11">
    <location>
        <begin position="95"/>
        <end position="114"/>
    </location>
</feature>
<dbReference type="EC" id="2.4.1.227" evidence="10"/>
<feature type="binding site" evidence="10">
    <location>
        <begin position="6"/>
        <end position="8"/>
    </location>
    <ligand>
        <name>UDP-N-acetyl-alpha-D-glucosamine</name>
        <dbReference type="ChEBI" id="CHEBI:57705"/>
    </ligand>
</feature>
<protein>
    <recommendedName>
        <fullName evidence="10">UDP-N-acetylglucosamine--N-acetylmuramyl-(pentapeptide) pyrophosphoryl-undecaprenol N-acetylglucosamine transferase</fullName>
        <ecNumber evidence="10">2.4.1.227</ecNumber>
    </recommendedName>
    <alternativeName>
        <fullName evidence="10">Undecaprenyl-PP-MurNAc-pentapeptide-UDPGlcNAc GlcNAc transferase</fullName>
    </alternativeName>
</protein>
<organism evidence="14 15">
    <name type="scientific">candidate division WWE3 bacterium RIFCSPHIGHO2_01_FULL_42_13</name>
    <dbReference type="NCBI Taxonomy" id="1802617"/>
    <lineage>
        <taxon>Bacteria</taxon>
        <taxon>Katanobacteria</taxon>
    </lineage>
</organism>
<dbReference type="EMBL" id="MEVA01000016">
    <property type="protein sequence ID" value="OGC47128.1"/>
    <property type="molecule type" value="Genomic_DNA"/>
</dbReference>
<dbReference type="STRING" id="1802617.A2886_00580"/>
<feature type="binding site" evidence="10">
    <location>
        <position position="296"/>
    </location>
    <ligand>
        <name>UDP-N-acetyl-alpha-D-glucosamine</name>
        <dbReference type="ChEBI" id="CHEBI:57705"/>
    </ligand>
</feature>
<feature type="domain" description="Glycosyl transferase family 28 C-terminal" evidence="13">
    <location>
        <begin position="184"/>
        <end position="354"/>
    </location>
</feature>
<dbReference type="SUPFAM" id="SSF53756">
    <property type="entry name" value="UDP-Glycosyltransferase/glycogen phosphorylase"/>
    <property type="match status" value="1"/>
</dbReference>
<keyword evidence="9 10" id="KW-0961">Cell wall biogenesis/degradation</keyword>
<evidence type="ECO:0000256" key="1">
    <source>
        <dbReference type="ARBA" id="ARBA00022475"/>
    </source>
</evidence>
<evidence type="ECO:0000313" key="15">
    <source>
        <dbReference type="Proteomes" id="UP000176608"/>
    </source>
</evidence>
<proteinExistence type="inferred from homology"/>
<keyword evidence="11" id="KW-0812">Transmembrane</keyword>
<dbReference type="UniPathway" id="UPA00219"/>
<comment type="function">
    <text evidence="10">Cell wall formation. Catalyzes the transfer of a GlcNAc subunit on undecaprenyl-pyrophosphoryl-MurNAc-pentapeptide (lipid intermediate I) to form undecaprenyl-pyrophosphoryl-MurNAc-(pentapeptide)GlcNAc (lipid intermediate II).</text>
</comment>
<comment type="caution">
    <text evidence="10">Lacks conserved residue(s) required for the propagation of feature annotation.</text>
</comment>
<dbReference type="InterPro" id="IPR004276">
    <property type="entry name" value="GlycoTrans_28_N"/>
</dbReference>
<dbReference type="InterPro" id="IPR007235">
    <property type="entry name" value="Glyco_trans_28_C"/>
</dbReference>
<keyword evidence="3 10" id="KW-0328">Glycosyltransferase</keyword>
<dbReference type="GO" id="GO:0051991">
    <property type="term" value="F:UDP-N-acetyl-D-glucosamine:N-acetylmuramoyl-L-alanyl-D-glutamyl-meso-2,6-diaminopimelyl-D-alanyl-D-alanine-diphosphoundecaprenol 4-beta-N-acetylglucosaminlytransferase activity"/>
    <property type="evidence" value="ECO:0007669"/>
    <property type="project" value="RHEA"/>
</dbReference>
<evidence type="ECO:0000256" key="11">
    <source>
        <dbReference type="SAM" id="Phobius"/>
    </source>
</evidence>
<dbReference type="AlphaFoldDB" id="A0A1F4UQ93"/>
<reference evidence="14 15" key="1">
    <citation type="journal article" date="2016" name="Nat. Commun.">
        <title>Thousands of microbial genomes shed light on interconnected biogeochemical processes in an aquifer system.</title>
        <authorList>
            <person name="Anantharaman K."/>
            <person name="Brown C.T."/>
            <person name="Hug L.A."/>
            <person name="Sharon I."/>
            <person name="Castelle C.J."/>
            <person name="Probst A.J."/>
            <person name="Thomas B.C."/>
            <person name="Singh A."/>
            <person name="Wilkins M.J."/>
            <person name="Karaoz U."/>
            <person name="Brodie E.L."/>
            <person name="Williams K.H."/>
            <person name="Hubbard S.S."/>
            <person name="Banfield J.F."/>
        </authorList>
    </citation>
    <scope>NUCLEOTIDE SEQUENCE [LARGE SCALE GENOMIC DNA]</scope>
</reference>
<comment type="catalytic activity">
    <reaction evidence="10">
        <text>di-trans,octa-cis-undecaprenyl diphospho-N-acetyl-alpha-D-muramoyl-L-alanyl-D-glutamyl-meso-2,6-diaminopimeloyl-D-alanyl-D-alanine + UDP-N-acetyl-alpha-D-glucosamine = di-trans,octa-cis-undecaprenyl diphospho-[N-acetyl-alpha-D-glucosaminyl-(1-&gt;4)]-N-acetyl-alpha-D-muramoyl-L-alanyl-D-glutamyl-meso-2,6-diaminopimeloyl-D-alanyl-D-alanine + UDP + H(+)</text>
        <dbReference type="Rhea" id="RHEA:31227"/>
        <dbReference type="ChEBI" id="CHEBI:15378"/>
        <dbReference type="ChEBI" id="CHEBI:57705"/>
        <dbReference type="ChEBI" id="CHEBI:58223"/>
        <dbReference type="ChEBI" id="CHEBI:61387"/>
        <dbReference type="ChEBI" id="CHEBI:61388"/>
        <dbReference type="EC" id="2.4.1.227"/>
    </reaction>
</comment>
<dbReference type="PANTHER" id="PTHR21015">
    <property type="entry name" value="UDP-N-ACETYLGLUCOSAMINE--N-ACETYLMURAMYL-(PENTAPEPTIDE) PYROPHOSPHORYL-UNDECAPRENOL N-ACETYLGLUCOSAMINE TRANSFERASE 1"/>
    <property type="match status" value="1"/>
</dbReference>
<dbReference type="Pfam" id="PF03033">
    <property type="entry name" value="Glyco_transf_28"/>
    <property type="match status" value="1"/>
</dbReference>
<dbReference type="HAMAP" id="MF_00033">
    <property type="entry name" value="MurG"/>
    <property type="match status" value="1"/>
</dbReference>
<comment type="subcellular location">
    <subcellularLocation>
        <location evidence="10">Cell membrane</location>
        <topology evidence="10">Peripheral membrane protein</topology>
        <orientation evidence="10">Cytoplasmic side</orientation>
    </subcellularLocation>
</comment>
<dbReference type="GO" id="GO:0008360">
    <property type="term" value="P:regulation of cell shape"/>
    <property type="evidence" value="ECO:0007669"/>
    <property type="project" value="UniProtKB-KW"/>
</dbReference>
<evidence type="ECO:0000259" key="13">
    <source>
        <dbReference type="Pfam" id="PF04101"/>
    </source>
</evidence>
<evidence type="ECO:0000256" key="5">
    <source>
        <dbReference type="ARBA" id="ARBA00022960"/>
    </source>
</evidence>
<dbReference type="Proteomes" id="UP000176608">
    <property type="component" value="Unassembled WGS sequence"/>
</dbReference>
<comment type="similarity">
    <text evidence="10">Belongs to the glycosyltransferase 28 family. MurG subfamily.</text>
</comment>
<gene>
    <name evidence="10" type="primary">murG</name>
    <name evidence="14" type="ORF">A2886_00580</name>
</gene>
<evidence type="ECO:0000256" key="8">
    <source>
        <dbReference type="ARBA" id="ARBA00023306"/>
    </source>
</evidence>
<feature type="binding site" evidence="10">
    <location>
        <position position="165"/>
    </location>
    <ligand>
        <name>UDP-N-acetyl-alpha-D-glucosamine</name>
        <dbReference type="ChEBI" id="CHEBI:57705"/>
    </ligand>
</feature>
<dbReference type="GO" id="GO:0005886">
    <property type="term" value="C:plasma membrane"/>
    <property type="evidence" value="ECO:0007669"/>
    <property type="project" value="UniProtKB-SubCell"/>
</dbReference>
<evidence type="ECO:0000313" key="14">
    <source>
        <dbReference type="EMBL" id="OGC47128.1"/>
    </source>
</evidence>
<keyword evidence="7 10" id="KW-0472">Membrane</keyword>
<dbReference type="GO" id="GO:0051301">
    <property type="term" value="P:cell division"/>
    <property type="evidence" value="ECO:0007669"/>
    <property type="project" value="UniProtKB-KW"/>
</dbReference>
<evidence type="ECO:0000256" key="2">
    <source>
        <dbReference type="ARBA" id="ARBA00022618"/>
    </source>
</evidence>
<name>A0A1F4UQ93_UNCKA</name>